<keyword evidence="2" id="KW-1185">Reference proteome</keyword>
<gene>
    <name evidence="1" type="ORF">MRB53_031099</name>
</gene>
<accession>A0ACC2KNH8</accession>
<dbReference type="EMBL" id="CM056818">
    <property type="protein sequence ID" value="KAJ8622570.1"/>
    <property type="molecule type" value="Genomic_DNA"/>
</dbReference>
<dbReference type="Proteomes" id="UP001234297">
    <property type="component" value="Chromosome 10"/>
</dbReference>
<sequence length="148" mass="16465">MNEEIMMDPMEVRKTSSTTIERNKAAEGLTIIEGAAEEDEKLAEAGGGYGNAGWAAEKVVRSICSPQGRRWERVPRTESEIERQGWQSEGYIIVNSLLFLMLICSTCKIIAGEKMPMMHMFPTIKSVNWLAMNVIDPDQGIGLAVDRT</sequence>
<proteinExistence type="predicted"/>
<name>A0ACC2KNH8_PERAE</name>
<organism evidence="1 2">
    <name type="scientific">Persea americana</name>
    <name type="common">Avocado</name>
    <dbReference type="NCBI Taxonomy" id="3435"/>
    <lineage>
        <taxon>Eukaryota</taxon>
        <taxon>Viridiplantae</taxon>
        <taxon>Streptophyta</taxon>
        <taxon>Embryophyta</taxon>
        <taxon>Tracheophyta</taxon>
        <taxon>Spermatophyta</taxon>
        <taxon>Magnoliopsida</taxon>
        <taxon>Magnoliidae</taxon>
        <taxon>Laurales</taxon>
        <taxon>Lauraceae</taxon>
        <taxon>Persea</taxon>
    </lineage>
</organism>
<evidence type="ECO:0000313" key="1">
    <source>
        <dbReference type="EMBL" id="KAJ8622570.1"/>
    </source>
</evidence>
<reference evidence="1 2" key="1">
    <citation type="journal article" date="2022" name="Hortic Res">
        <title>A haplotype resolved chromosomal level avocado genome allows analysis of novel avocado genes.</title>
        <authorList>
            <person name="Nath O."/>
            <person name="Fletcher S.J."/>
            <person name="Hayward A."/>
            <person name="Shaw L.M."/>
            <person name="Masouleh A.K."/>
            <person name="Furtado A."/>
            <person name="Henry R.J."/>
            <person name="Mitter N."/>
        </authorList>
    </citation>
    <scope>NUCLEOTIDE SEQUENCE [LARGE SCALE GENOMIC DNA]</scope>
    <source>
        <strain evidence="2">cv. Hass</strain>
    </source>
</reference>
<comment type="caution">
    <text evidence="1">The sequence shown here is derived from an EMBL/GenBank/DDBJ whole genome shotgun (WGS) entry which is preliminary data.</text>
</comment>
<evidence type="ECO:0000313" key="2">
    <source>
        <dbReference type="Proteomes" id="UP001234297"/>
    </source>
</evidence>
<protein>
    <submittedName>
        <fullName evidence="1">Uncharacterized protein</fullName>
    </submittedName>
</protein>